<gene>
    <name evidence="2" type="ORF">HNV11_15945</name>
</gene>
<evidence type="ECO:0000313" key="3">
    <source>
        <dbReference type="Proteomes" id="UP000502756"/>
    </source>
</evidence>
<sequence length="249" mass="27526">MKKQLLVLLLSGLPGLAFAQQTDSLQQQLPQQKTFTGAVTVTNNGISLIPTFNLGRPAAIFDVTARRGRFSFEPQLTFALENAKPWFFIFWVRYKAIETPKFSMNVGVHPSVVFTNTVLPPGGPTGEALTAVRYFVGELAPTYHLSKRASLGMYYLHSRGFSGAPRATNFMSLTGNFSQIPLVNGAELRIAPQLYLVTIDALKGYYATSAFTLTRNRFPLAVSAIVNQKIQSTIPSDDFIWNVSLTYAY</sequence>
<feature type="signal peptide" evidence="1">
    <location>
        <begin position="1"/>
        <end position="19"/>
    </location>
</feature>
<dbReference type="RefSeq" id="WP_171740609.1">
    <property type="nucleotide sequence ID" value="NZ_CP053435.1"/>
</dbReference>
<proteinExistence type="predicted"/>
<reference evidence="2 3" key="1">
    <citation type="submission" date="2020-05" db="EMBL/GenBank/DDBJ databases">
        <title>Genome sequencing of Spirosoma sp. TS118.</title>
        <authorList>
            <person name="Lee J.-H."/>
            <person name="Jeong S."/>
            <person name="Zhao L."/>
            <person name="Jung J.-H."/>
            <person name="Kim M.-K."/>
            <person name="Lim S."/>
        </authorList>
    </citation>
    <scope>NUCLEOTIDE SEQUENCE [LARGE SCALE GENOMIC DNA]</scope>
    <source>
        <strain evidence="2 3">TS118</strain>
    </source>
</reference>
<dbReference type="KEGG" id="stae:HNV11_15945"/>
<feature type="chain" id="PRO_5026739067" evidence="1">
    <location>
        <begin position="20"/>
        <end position="249"/>
    </location>
</feature>
<dbReference type="EMBL" id="CP053435">
    <property type="protein sequence ID" value="QJW90765.1"/>
    <property type="molecule type" value="Genomic_DNA"/>
</dbReference>
<dbReference type="Proteomes" id="UP000502756">
    <property type="component" value="Chromosome"/>
</dbReference>
<evidence type="ECO:0000256" key="1">
    <source>
        <dbReference type="SAM" id="SignalP"/>
    </source>
</evidence>
<dbReference type="AlphaFoldDB" id="A0A6M5Y9X8"/>
<keyword evidence="1" id="KW-0732">Signal</keyword>
<organism evidence="2 3">
    <name type="scientific">Spirosoma taeanense</name>
    <dbReference type="NCBI Taxonomy" id="2735870"/>
    <lineage>
        <taxon>Bacteria</taxon>
        <taxon>Pseudomonadati</taxon>
        <taxon>Bacteroidota</taxon>
        <taxon>Cytophagia</taxon>
        <taxon>Cytophagales</taxon>
        <taxon>Cytophagaceae</taxon>
        <taxon>Spirosoma</taxon>
    </lineage>
</organism>
<protein>
    <submittedName>
        <fullName evidence="2">Uncharacterized protein</fullName>
    </submittedName>
</protein>
<keyword evidence="3" id="KW-1185">Reference proteome</keyword>
<accession>A0A6M5Y9X8</accession>
<name>A0A6M5Y9X8_9BACT</name>
<evidence type="ECO:0000313" key="2">
    <source>
        <dbReference type="EMBL" id="QJW90765.1"/>
    </source>
</evidence>